<dbReference type="Proteomes" id="UP001277972">
    <property type="component" value="Unassembled WGS sequence"/>
</dbReference>
<accession>A0ACC6M7F8</accession>
<name>A0ACC6M7F8_9BACI</name>
<proteinExistence type="predicted"/>
<dbReference type="EMBL" id="JAWZSR010000007">
    <property type="protein sequence ID" value="MDX8046874.1"/>
    <property type="molecule type" value="Genomic_DNA"/>
</dbReference>
<evidence type="ECO:0000313" key="2">
    <source>
        <dbReference type="Proteomes" id="UP001277972"/>
    </source>
</evidence>
<organism evidence="1 2">
    <name type="scientific">Gracilibacillus pellucidus</name>
    <dbReference type="NCBI Taxonomy" id="3095368"/>
    <lineage>
        <taxon>Bacteria</taxon>
        <taxon>Bacillati</taxon>
        <taxon>Bacillota</taxon>
        <taxon>Bacilli</taxon>
        <taxon>Bacillales</taxon>
        <taxon>Bacillaceae</taxon>
        <taxon>Gracilibacillus</taxon>
    </lineage>
</organism>
<evidence type="ECO:0000313" key="1">
    <source>
        <dbReference type="EMBL" id="MDX8046874.1"/>
    </source>
</evidence>
<keyword evidence="2" id="KW-1185">Reference proteome</keyword>
<protein>
    <submittedName>
        <fullName evidence="1">MetQ/NlpA family ABC transporter substrate-binding protein</fullName>
    </submittedName>
</protein>
<reference evidence="1" key="1">
    <citation type="submission" date="2023-11" db="EMBL/GenBank/DDBJ databases">
        <title>Gracilibacillus pellucida a moderately halophilic bacterium isolated from saline soil in Xinjiang province.</title>
        <authorList>
            <person name="Zhang Z."/>
            <person name="Tan F."/>
            <person name="Wang Y."/>
            <person name="Xia M."/>
        </authorList>
    </citation>
    <scope>NUCLEOTIDE SEQUENCE</scope>
    <source>
        <strain evidence="1">S3-1-1</strain>
    </source>
</reference>
<comment type="caution">
    <text evidence="1">The sequence shown here is derived from an EMBL/GenBank/DDBJ whole genome shotgun (WGS) entry which is preliminary data.</text>
</comment>
<gene>
    <name evidence="1" type="ORF">SH601_12850</name>
</gene>
<sequence length="282" mass="31480">MKKLLAVLFTTLLLFVLAACGTSEEEESSNNEGETSGDLTEIVVGASAVPHTEILEKAVPLLKEEGIDLQIETYQDFVLPNQDLDSGLIDANYYQHIPFLENERNEKGYDFANLGGIHIEPIGIYSKGIESIDDIEEGTVFIMSRNTPEHGRILSLLQEADLITLDENVNPDDATVDDVVDNPLDLEFETRIEPAFLTQNYEREEDALVAINTNYAIEFGLVPTEDALILEESDSPYANLIVARSEDEDNEALHKLVEVLRSEEIQTFMEEEYNGAIIPVNE</sequence>